<sequence length="213" mass="25032">MFKKVLAPPFIILMASFALSGCNHDAELAEKIHTKLEKSAQLEKAFTQDQQNLLKLSQKEKLTYDEIGSLTIAQDRELKRKIDEAEEYNANMTQLLQDTKESFDEAYRQVLTIHPAVNKIEQPEEKNQANKLIKLMEKRHDEMGHYYKQYTELLQLNHGLYDLIREEEVNPDEIDDQIAAINQANNEMLKTEKQFNQYTNKYNKAKKKYTYKL</sequence>
<evidence type="ECO:0000313" key="3">
    <source>
        <dbReference type="EMBL" id="GGG84770.1"/>
    </source>
</evidence>
<gene>
    <name evidence="3" type="ORF">GCM10011398_33100</name>
</gene>
<dbReference type="Gene3D" id="1.20.120.570">
    <property type="entry name" value="YkyA-like"/>
    <property type="match status" value="1"/>
</dbReference>
<keyword evidence="2" id="KW-0732">Signal</keyword>
<dbReference type="Pfam" id="PF10368">
    <property type="entry name" value="YkyA"/>
    <property type="match status" value="1"/>
</dbReference>
<evidence type="ECO:0000256" key="2">
    <source>
        <dbReference type="SAM" id="SignalP"/>
    </source>
</evidence>
<feature type="coiled-coil region" evidence="1">
    <location>
        <begin position="174"/>
        <end position="208"/>
    </location>
</feature>
<comment type="caution">
    <text evidence="3">The sequence shown here is derived from an EMBL/GenBank/DDBJ whole genome shotgun (WGS) entry which is preliminary data.</text>
</comment>
<dbReference type="PROSITE" id="PS51257">
    <property type="entry name" value="PROKAR_LIPOPROTEIN"/>
    <property type="match status" value="1"/>
</dbReference>
<reference evidence="3" key="2">
    <citation type="submission" date="2020-09" db="EMBL/GenBank/DDBJ databases">
        <authorList>
            <person name="Sun Q."/>
            <person name="Zhou Y."/>
        </authorList>
    </citation>
    <scope>NUCLEOTIDE SEQUENCE</scope>
    <source>
        <strain evidence="3">CGMCC 1.12754</strain>
    </source>
</reference>
<accession>A0A917M8N3</accession>
<evidence type="ECO:0000313" key="4">
    <source>
        <dbReference type="Proteomes" id="UP000622860"/>
    </source>
</evidence>
<dbReference type="AlphaFoldDB" id="A0A917M8N3"/>
<keyword evidence="4" id="KW-1185">Reference proteome</keyword>
<dbReference type="Proteomes" id="UP000622860">
    <property type="component" value="Unassembled WGS sequence"/>
</dbReference>
<dbReference type="RefSeq" id="WP_188456475.1">
    <property type="nucleotide sequence ID" value="NZ_BMFR01000018.1"/>
</dbReference>
<evidence type="ECO:0000256" key="1">
    <source>
        <dbReference type="SAM" id="Coils"/>
    </source>
</evidence>
<keyword evidence="1" id="KW-0175">Coiled coil</keyword>
<reference evidence="3" key="1">
    <citation type="journal article" date="2014" name="Int. J. Syst. Evol. Microbiol.">
        <title>Complete genome sequence of Corynebacterium casei LMG S-19264T (=DSM 44701T), isolated from a smear-ripened cheese.</title>
        <authorList>
            <consortium name="US DOE Joint Genome Institute (JGI-PGF)"/>
            <person name="Walter F."/>
            <person name="Albersmeier A."/>
            <person name="Kalinowski J."/>
            <person name="Ruckert C."/>
        </authorList>
    </citation>
    <scope>NUCLEOTIDE SEQUENCE</scope>
    <source>
        <strain evidence="3">CGMCC 1.12754</strain>
    </source>
</reference>
<dbReference type="SUPFAM" id="SSF140423">
    <property type="entry name" value="MW0975(SA0943)-like"/>
    <property type="match status" value="1"/>
</dbReference>
<proteinExistence type="predicted"/>
<feature type="chain" id="PRO_5039707843" description="Lipoprotein" evidence="2">
    <location>
        <begin position="21"/>
        <end position="213"/>
    </location>
</feature>
<organism evidence="3 4">
    <name type="scientific">Virgibacillus oceani</name>
    <dbReference type="NCBI Taxonomy" id="1479511"/>
    <lineage>
        <taxon>Bacteria</taxon>
        <taxon>Bacillati</taxon>
        <taxon>Bacillota</taxon>
        <taxon>Bacilli</taxon>
        <taxon>Bacillales</taxon>
        <taxon>Bacillaceae</taxon>
        <taxon>Virgibacillus</taxon>
    </lineage>
</organism>
<dbReference type="InterPro" id="IPR036785">
    <property type="entry name" value="YkyA-like_sf"/>
</dbReference>
<dbReference type="InterPro" id="IPR019454">
    <property type="entry name" value="Lipoprot_YkyA-like"/>
</dbReference>
<name>A0A917M8N3_9BACI</name>
<protein>
    <recommendedName>
        <fullName evidence="5">Lipoprotein</fullName>
    </recommendedName>
</protein>
<feature type="signal peptide" evidence="2">
    <location>
        <begin position="1"/>
        <end position="20"/>
    </location>
</feature>
<dbReference type="EMBL" id="BMFR01000018">
    <property type="protein sequence ID" value="GGG84770.1"/>
    <property type="molecule type" value="Genomic_DNA"/>
</dbReference>
<evidence type="ECO:0008006" key="5">
    <source>
        <dbReference type="Google" id="ProtNLM"/>
    </source>
</evidence>